<name>A0ABM1NIT3_NICVS</name>
<dbReference type="InterPro" id="IPR016902">
    <property type="entry name" value="Vps41"/>
</dbReference>
<evidence type="ECO:0000313" key="15">
    <source>
        <dbReference type="RefSeq" id="XP_017786733.1"/>
    </source>
</evidence>
<comment type="similarity">
    <text evidence="3 10">Belongs to the VPS41 family.</text>
</comment>
<comment type="subcellular location">
    <subcellularLocation>
        <location evidence="10">Endosome membrane</location>
        <topology evidence="10">Peripheral membrane protein</topology>
    </subcellularLocation>
    <subcellularLocation>
        <location evidence="10">Late endosome membrane</location>
        <topology evidence="10">Peripheral membrane protein</topology>
    </subcellularLocation>
    <subcellularLocation>
        <location evidence="10">Early endosome membrane</location>
        <topology evidence="10">Peripheral membrane protein</topology>
    </subcellularLocation>
    <subcellularLocation>
        <location evidence="10">Lysosome membrane</location>
        <topology evidence="10">Peripheral membrane protein</topology>
    </subcellularLocation>
    <subcellularLocation>
        <location evidence="10">Golgi apparatus</location>
        <location evidence="10">trans-Golgi network</location>
    </subcellularLocation>
    <subcellularLocation>
        <location evidence="10">Cytoplasmic vesicle</location>
        <location evidence="10">Clathrin-coated vesicle</location>
    </subcellularLocation>
    <subcellularLocation>
        <location evidence="2">Late endosome</location>
    </subcellularLocation>
    <subcellularLocation>
        <location evidence="1">Lysosome</location>
    </subcellularLocation>
</comment>
<comment type="function">
    <text evidence="10">Plays a role in vesicle-mediated protein trafficking to lysosomal compartments including the endocytic membrane transport pathways.</text>
</comment>
<dbReference type="InterPro" id="IPR045111">
    <property type="entry name" value="Vps41/Vps8"/>
</dbReference>
<dbReference type="Proteomes" id="UP000695000">
    <property type="component" value="Unplaced"/>
</dbReference>
<dbReference type="RefSeq" id="XP_017786733.1">
    <property type="nucleotide sequence ID" value="XM_017931244.1"/>
</dbReference>
<dbReference type="Gene3D" id="1.25.40.10">
    <property type="entry name" value="Tetratricopeptide repeat domain"/>
    <property type="match status" value="1"/>
</dbReference>
<keyword evidence="5 11" id="KW-0479">Metal-binding</keyword>
<dbReference type="PROSITE" id="PS50089">
    <property type="entry name" value="ZF_RING_2"/>
    <property type="match status" value="1"/>
</dbReference>
<dbReference type="PANTHER" id="PTHR12616">
    <property type="entry name" value="VACUOLAR PROTEIN SORTING VPS41"/>
    <property type="match status" value="1"/>
</dbReference>
<evidence type="ECO:0000259" key="13">
    <source>
        <dbReference type="PROSITE" id="PS50089"/>
    </source>
</evidence>
<keyword evidence="7 10" id="KW-0653">Protein transport</keyword>
<dbReference type="SUPFAM" id="SSF48371">
    <property type="entry name" value="ARM repeat"/>
    <property type="match status" value="1"/>
</dbReference>
<evidence type="ECO:0000256" key="5">
    <source>
        <dbReference type="ARBA" id="ARBA00022771"/>
    </source>
</evidence>
<dbReference type="InterPro" id="IPR015943">
    <property type="entry name" value="WD40/YVTN_repeat-like_dom_sf"/>
</dbReference>
<dbReference type="Pfam" id="PF23556">
    <property type="entry name" value="TPR_Vps41"/>
    <property type="match status" value="1"/>
</dbReference>
<feature type="repeat" description="CHCR" evidence="12">
    <location>
        <begin position="570"/>
        <end position="710"/>
    </location>
</feature>
<dbReference type="PROSITE" id="PS50236">
    <property type="entry name" value="CHCR"/>
    <property type="match status" value="1"/>
</dbReference>
<sequence length="845" mass="97914">MSEPSFTDCASDTESIEEEIEPKLKYVRLINDLKNILSKDAASCIAVHTKFICLGSHWGAVHVLDHDGNLIKNVQLKPHAVAVNQISIDVKGDYIATCSDDGKVFVQGLYSKDNNHNLNIGRLMKTVALDPNYFKPSSGRRFITGDDKLTLYEKTFLSRLRSTVLCESEGFVRSLCWGENFIAWSSDIGVRVYDINARCSLGLIKWEEHPGISLENFRCNLRWADSRTLLIGWVDTVRVCVIRKRSTMELANSDLPEYLVDPVSTFQTEFYISGIAPLDHQLVLLGFPKELDEDNKSLRPQLYIVEYRDNDYTDVCTDYLSLRGYKEYTVNDYNLDVLIEENRFFIVAPKDIVIASPYDLDDRIHWLIQHSKYEEALTAITNANTRENKKYTIENVGIAYLDYLLSRKLYDTAGKLCFKIFGKNKGMWEEEIFKFATVHQLRSVSPYIPQSLDCKLDKHIYEMVLYEYLKMDSHGFLKLVKEWNHQLYNTSAMINAVLEHLLICEIDKNLYLEALACLYSYERQYDKSLSMYLTLENKDVFNLIQKHNLYNIVDNMIVELMNLDQGKAIALFLEKNRIPSEVVVAKLADHAMLLYKYLDEFDKTDSKNQYHGQLVKLYSIFDRDKLLPLLKRSKHYPIQEALDICVKAKYYPEMVFLLARIGDTKEALELIINELKDMQYAITFCQQQNDPDLWNDLINHSLDKPEFITFLLQSLGTYMDPTVLIKKIQPNKEIPGLKNSLVKMLCTYNLQVSFQEGCKKILVSDYFNLHNKLVRTQQRGVNVSDQMFCGACHRKILQTDHSRRDSIIVFNCKHSFHERCLPDDLEVTNCGICHETPTNYHIFSD</sequence>
<dbReference type="GeneID" id="108569622"/>
<proteinExistence type="inferred from homology"/>
<evidence type="ECO:0000256" key="1">
    <source>
        <dbReference type="ARBA" id="ARBA00004371"/>
    </source>
</evidence>
<keyword evidence="8 10" id="KW-0458">Lysosome</keyword>
<keyword evidence="10" id="KW-0333">Golgi apparatus</keyword>
<dbReference type="PANTHER" id="PTHR12616:SF1">
    <property type="entry name" value="VACUOLAR PROTEIN SORTING-ASSOCIATED PROTEIN 41 HOMOLOG"/>
    <property type="match status" value="1"/>
</dbReference>
<keyword evidence="14" id="KW-1185">Reference proteome</keyword>
<dbReference type="PIRSF" id="PIRSF028921">
    <property type="entry name" value="VPS41"/>
    <property type="match status" value="1"/>
</dbReference>
<keyword evidence="4 10" id="KW-0813">Transport</keyword>
<evidence type="ECO:0000256" key="9">
    <source>
        <dbReference type="ARBA" id="ARBA00029538"/>
    </source>
</evidence>
<accession>A0ABM1NIT3</accession>
<feature type="domain" description="RING-type" evidence="13">
    <location>
        <begin position="789"/>
        <end position="834"/>
    </location>
</feature>
<keyword evidence="10" id="KW-0968">Cytoplasmic vesicle</keyword>
<dbReference type="InterPro" id="IPR001841">
    <property type="entry name" value="Znf_RING"/>
</dbReference>
<evidence type="ECO:0000256" key="4">
    <source>
        <dbReference type="ARBA" id="ARBA00022448"/>
    </source>
</evidence>
<dbReference type="InterPro" id="IPR057780">
    <property type="entry name" value="Beta-prop_Vps41"/>
</dbReference>
<dbReference type="InterPro" id="IPR011990">
    <property type="entry name" value="TPR-like_helical_dom_sf"/>
</dbReference>
<evidence type="ECO:0000256" key="7">
    <source>
        <dbReference type="ARBA" id="ARBA00022927"/>
    </source>
</evidence>
<dbReference type="InterPro" id="IPR016024">
    <property type="entry name" value="ARM-type_fold"/>
</dbReference>
<dbReference type="InterPro" id="IPR057779">
    <property type="entry name" value="Znf_RING_Vps41"/>
</dbReference>
<evidence type="ECO:0000256" key="12">
    <source>
        <dbReference type="PROSITE-ProRule" id="PRU01006"/>
    </source>
</evidence>
<dbReference type="InterPro" id="IPR036322">
    <property type="entry name" value="WD40_repeat_dom_sf"/>
</dbReference>
<dbReference type="SUPFAM" id="SSF50978">
    <property type="entry name" value="WD40 repeat-like"/>
    <property type="match status" value="1"/>
</dbReference>
<evidence type="ECO:0000313" key="14">
    <source>
        <dbReference type="Proteomes" id="UP000695000"/>
    </source>
</evidence>
<evidence type="ECO:0000256" key="11">
    <source>
        <dbReference type="PROSITE-ProRule" id="PRU00175"/>
    </source>
</evidence>
<gene>
    <name evidence="15" type="primary">LOC108569622</name>
</gene>
<dbReference type="Pfam" id="PF23555">
    <property type="entry name" value="zf-RING_Vps41"/>
    <property type="match status" value="1"/>
</dbReference>
<organism evidence="14 15">
    <name type="scientific">Nicrophorus vespilloides</name>
    <name type="common">Boreal carrion beetle</name>
    <dbReference type="NCBI Taxonomy" id="110193"/>
    <lineage>
        <taxon>Eukaryota</taxon>
        <taxon>Metazoa</taxon>
        <taxon>Ecdysozoa</taxon>
        <taxon>Arthropoda</taxon>
        <taxon>Hexapoda</taxon>
        <taxon>Insecta</taxon>
        <taxon>Pterygota</taxon>
        <taxon>Neoptera</taxon>
        <taxon>Endopterygota</taxon>
        <taxon>Coleoptera</taxon>
        <taxon>Polyphaga</taxon>
        <taxon>Staphyliniformia</taxon>
        <taxon>Silphidae</taxon>
        <taxon>Nicrophorinae</taxon>
        <taxon>Nicrophorus</taxon>
    </lineage>
</organism>
<dbReference type="Pfam" id="PF23411">
    <property type="entry name" value="Beta-prop_Vps41"/>
    <property type="match status" value="1"/>
</dbReference>
<evidence type="ECO:0000256" key="3">
    <source>
        <dbReference type="ARBA" id="ARBA00009582"/>
    </source>
</evidence>
<dbReference type="Gene3D" id="2.130.10.10">
    <property type="entry name" value="YVTN repeat-like/Quinoprotein amine dehydrogenase"/>
    <property type="match status" value="1"/>
</dbReference>
<keyword evidence="5 11" id="KW-0863">Zinc-finger</keyword>
<dbReference type="InterPro" id="IPR000547">
    <property type="entry name" value="Clathrin_H-chain/VPS_repeat"/>
</dbReference>
<dbReference type="SMART" id="SM00299">
    <property type="entry name" value="CLH"/>
    <property type="match status" value="1"/>
</dbReference>
<evidence type="ECO:0000256" key="10">
    <source>
        <dbReference type="PIRNR" id="PIRNR028921"/>
    </source>
</evidence>
<keyword evidence="6" id="KW-0862">Zinc</keyword>
<protein>
    <recommendedName>
        <fullName evidence="9 10">Vacuolar protein sorting-associated protein 41 homolog</fullName>
    </recommendedName>
</protein>
<keyword evidence="10" id="KW-0967">Endosome</keyword>
<evidence type="ECO:0000256" key="6">
    <source>
        <dbReference type="ARBA" id="ARBA00022833"/>
    </source>
</evidence>
<evidence type="ECO:0000256" key="2">
    <source>
        <dbReference type="ARBA" id="ARBA00004603"/>
    </source>
</evidence>
<evidence type="ECO:0000256" key="8">
    <source>
        <dbReference type="ARBA" id="ARBA00023228"/>
    </source>
</evidence>
<reference evidence="15" key="1">
    <citation type="submission" date="2025-08" db="UniProtKB">
        <authorList>
            <consortium name="RefSeq"/>
        </authorList>
    </citation>
    <scope>IDENTIFICATION</scope>
    <source>
        <tissue evidence="15">Whole Larva</tissue>
    </source>
</reference>